<gene>
    <name evidence="7" type="ORF">FME351_LOCUS31247</name>
    <name evidence="5" type="ORF">GRG538_LOCUS11032</name>
    <name evidence="6" type="ORF">KIK155_LOCUS29721</name>
    <name evidence="4" type="ORF">LUA448_LOCUS15512</name>
    <name evidence="3" type="ORF">TIS948_LOCUS24233</name>
</gene>
<evidence type="ECO:0000313" key="4">
    <source>
        <dbReference type="EMBL" id="CAF3378147.1"/>
    </source>
</evidence>
<dbReference type="SUPFAM" id="SSF57302">
    <property type="entry name" value="Snake toxin-like"/>
    <property type="match status" value="1"/>
</dbReference>
<reference evidence="6" key="1">
    <citation type="submission" date="2021-02" db="EMBL/GenBank/DDBJ databases">
        <authorList>
            <person name="Nowell W R."/>
        </authorList>
    </citation>
    <scope>NUCLEOTIDE SEQUENCE</scope>
</reference>
<dbReference type="EMBL" id="CAJNYV010005570">
    <property type="protein sequence ID" value="CAF3751311.1"/>
    <property type="molecule type" value="Genomic_DNA"/>
</dbReference>
<dbReference type="Pfam" id="PF00087">
    <property type="entry name" value="Toxin_TOLIP"/>
    <property type="match status" value="1"/>
</dbReference>
<comment type="caution">
    <text evidence="6">The sequence shown here is derived from an EMBL/GenBank/DDBJ whole genome shotgun (WGS) entry which is preliminary data.</text>
</comment>
<evidence type="ECO:0000259" key="2">
    <source>
        <dbReference type="Pfam" id="PF00087"/>
    </source>
</evidence>
<dbReference type="Proteomes" id="UP000663869">
    <property type="component" value="Unassembled WGS sequence"/>
</dbReference>
<organism evidence="6 8">
    <name type="scientific">Rotaria socialis</name>
    <dbReference type="NCBI Taxonomy" id="392032"/>
    <lineage>
        <taxon>Eukaryota</taxon>
        <taxon>Metazoa</taxon>
        <taxon>Spiralia</taxon>
        <taxon>Gnathifera</taxon>
        <taxon>Rotifera</taxon>
        <taxon>Eurotatoria</taxon>
        <taxon>Bdelloidea</taxon>
        <taxon>Philodinida</taxon>
        <taxon>Philodinidae</taxon>
        <taxon>Rotaria</taxon>
    </lineage>
</organism>
<dbReference type="EMBL" id="CAJNYU010004477">
    <property type="protein sequence ID" value="CAF3758315.1"/>
    <property type="molecule type" value="Genomic_DNA"/>
</dbReference>
<evidence type="ECO:0000256" key="1">
    <source>
        <dbReference type="SAM" id="SignalP"/>
    </source>
</evidence>
<dbReference type="Gene3D" id="2.10.60.10">
    <property type="entry name" value="CD59"/>
    <property type="match status" value="1"/>
</dbReference>
<dbReference type="EMBL" id="CAJNYT010001466">
    <property type="protein sequence ID" value="CAF3412402.1"/>
    <property type="molecule type" value="Genomic_DNA"/>
</dbReference>
<evidence type="ECO:0000313" key="3">
    <source>
        <dbReference type="EMBL" id="CAF3361708.1"/>
    </source>
</evidence>
<evidence type="ECO:0000313" key="7">
    <source>
        <dbReference type="EMBL" id="CAF3758315.1"/>
    </source>
</evidence>
<feature type="domain" description="Snake toxin/toxin-like" evidence="2">
    <location>
        <begin position="27"/>
        <end position="98"/>
    </location>
</feature>
<dbReference type="EMBL" id="CAJNXB010004174">
    <property type="protein sequence ID" value="CAF3361708.1"/>
    <property type="molecule type" value="Genomic_DNA"/>
</dbReference>
<sequence length="99" mass="10802">MLMKGSLTLIFAIILLNCVKNECLTIQCYSCSDCGNSTLSKLATITTSNDDHQCIKTMITTGENPKSQQLINRGASTQCRTFRSGQVSIFCCHSDLCNA</sequence>
<dbReference type="Proteomes" id="UP000663825">
    <property type="component" value="Unassembled WGS sequence"/>
</dbReference>
<evidence type="ECO:0000313" key="8">
    <source>
        <dbReference type="Proteomes" id="UP000663865"/>
    </source>
</evidence>
<dbReference type="EMBL" id="CAJNYD010001876">
    <property type="protein sequence ID" value="CAF3378147.1"/>
    <property type="molecule type" value="Genomic_DNA"/>
</dbReference>
<dbReference type="OrthoDB" id="10008177at2759"/>
<dbReference type="InterPro" id="IPR045860">
    <property type="entry name" value="Snake_toxin-like_sf"/>
</dbReference>
<accession>A0A818YI93</accession>
<protein>
    <recommendedName>
        <fullName evidence="2">Snake toxin/toxin-like domain-containing protein</fullName>
    </recommendedName>
</protein>
<dbReference type="Proteomes" id="UP000663872">
    <property type="component" value="Unassembled WGS sequence"/>
</dbReference>
<evidence type="ECO:0000313" key="5">
    <source>
        <dbReference type="EMBL" id="CAF3412402.1"/>
    </source>
</evidence>
<evidence type="ECO:0000313" key="6">
    <source>
        <dbReference type="EMBL" id="CAF3751311.1"/>
    </source>
</evidence>
<name>A0A818YI93_9BILA</name>
<dbReference type="AlphaFoldDB" id="A0A818YI93"/>
<dbReference type="Proteomes" id="UP000663833">
    <property type="component" value="Unassembled WGS sequence"/>
</dbReference>
<proteinExistence type="predicted"/>
<feature type="signal peptide" evidence="1">
    <location>
        <begin position="1"/>
        <end position="23"/>
    </location>
</feature>
<keyword evidence="1" id="KW-0732">Signal</keyword>
<dbReference type="Proteomes" id="UP000663865">
    <property type="component" value="Unassembled WGS sequence"/>
</dbReference>
<dbReference type="InterPro" id="IPR035076">
    <property type="entry name" value="Toxin/TOLIP"/>
</dbReference>
<feature type="chain" id="PRO_5036415186" description="Snake toxin/toxin-like domain-containing protein" evidence="1">
    <location>
        <begin position="24"/>
        <end position="99"/>
    </location>
</feature>